<reference evidence="7" key="1">
    <citation type="submission" date="2022-10" db="EMBL/GenBank/DDBJ databases">
        <title>The complete genomes of actinobacterial strains from the NBC collection.</title>
        <authorList>
            <person name="Joergensen T.S."/>
            <person name="Alvarez Arevalo M."/>
            <person name="Sterndorff E.B."/>
            <person name="Faurdal D."/>
            <person name="Vuksanovic O."/>
            <person name="Mourched A.-S."/>
            <person name="Charusanti P."/>
            <person name="Shaw S."/>
            <person name="Blin K."/>
            <person name="Weber T."/>
        </authorList>
    </citation>
    <scope>NUCLEOTIDE SEQUENCE</scope>
    <source>
        <strain evidence="7">NBC_00119</strain>
    </source>
</reference>
<evidence type="ECO:0000256" key="4">
    <source>
        <dbReference type="ARBA" id="ARBA00023136"/>
    </source>
</evidence>
<evidence type="ECO:0000256" key="5">
    <source>
        <dbReference type="SAM" id="MobiDB-lite"/>
    </source>
</evidence>
<comment type="subcellular location">
    <subcellularLocation>
        <location evidence="1">Membrane</location>
        <topology evidence="1">Multi-pass membrane protein</topology>
    </subcellularLocation>
</comment>
<feature type="domain" description="Integral membrane bound transporter" evidence="6">
    <location>
        <begin position="1"/>
        <end position="107"/>
    </location>
</feature>
<feature type="region of interest" description="Disordered" evidence="5">
    <location>
        <begin position="154"/>
        <end position="181"/>
    </location>
</feature>
<keyword evidence="3" id="KW-1133">Transmembrane helix</keyword>
<keyword evidence="4" id="KW-0472">Membrane</keyword>
<feature type="region of interest" description="Disordered" evidence="5">
    <location>
        <begin position="109"/>
        <end position="133"/>
    </location>
</feature>
<proteinExistence type="predicted"/>
<sequence>MLSSTIVLHTGIDRGSATLRAAHRITGTCLGVLAVAAIETLHPSRPAELAPMLGGVLGMNLPLPRHYSLAVICVTLMAMMANTTSDPALPVPALLADRLEETAIGVLDRGCAADEPSPSPRRRRPSPRIATARTAHAAQCRAYGAGVPPSGGLASAAGAPIVDPASGDREGRRSACPSVAR</sequence>
<dbReference type="InterPro" id="IPR049453">
    <property type="entry name" value="Memb_transporter_dom"/>
</dbReference>
<organism evidence="7">
    <name type="scientific">Streptomyces sp. NBC_00119</name>
    <dbReference type="NCBI Taxonomy" id="2975659"/>
    <lineage>
        <taxon>Bacteria</taxon>
        <taxon>Bacillati</taxon>
        <taxon>Actinomycetota</taxon>
        <taxon>Actinomycetes</taxon>
        <taxon>Kitasatosporales</taxon>
        <taxon>Streptomycetaceae</taxon>
        <taxon>Streptomyces</taxon>
    </lineage>
</organism>
<evidence type="ECO:0000256" key="2">
    <source>
        <dbReference type="ARBA" id="ARBA00022692"/>
    </source>
</evidence>
<evidence type="ECO:0000313" key="7">
    <source>
        <dbReference type="EMBL" id="WTS10225.1"/>
    </source>
</evidence>
<dbReference type="AlphaFoldDB" id="A0AAU1TXS9"/>
<dbReference type="Pfam" id="PF13515">
    <property type="entry name" value="FUSC_2"/>
    <property type="match status" value="1"/>
</dbReference>
<keyword evidence="2" id="KW-0812">Transmembrane</keyword>
<evidence type="ECO:0000256" key="3">
    <source>
        <dbReference type="ARBA" id="ARBA00022989"/>
    </source>
</evidence>
<dbReference type="GO" id="GO:0016020">
    <property type="term" value="C:membrane"/>
    <property type="evidence" value="ECO:0007669"/>
    <property type="project" value="UniProtKB-SubCell"/>
</dbReference>
<evidence type="ECO:0000259" key="6">
    <source>
        <dbReference type="Pfam" id="PF13515"/>
    </source>
</evidence>
<dbReference type="EMBL" id="CP108195">
    <property type="protein sequence ID" value="WTS10225.1"/>
    <property type="molecule type" value="Genomic_DNA"/>
</dbReference>
<gene>
    <name evidence="7" type="ORF">OHU69_03485</name>
</gene>
<evidence type="ECO:0000256" key="1">
    <source>
        <dbReference type="ARBA" id="ARBA00004141"/>
    </source>
</evidence>
<name>A0AAU1TXS9_9ACTN</name>
<accession>A0AAU1TXS9</accession>
<protein>
    <submittedName>
        <fullName evidence="7">FUSC family protein</fullName>
    </submittedName>
</protein>